<dbReference type="InterPro" id="IPR034729">
    <property type="entry name" value="Znf_CCHC_HIVEP"/>
</dbReference>
<evidence type="ECO:0000256" key="10">
    <source>
        <dbReference type="ARBA" id="ARBA00023242"/>
    </source>
</evidence>
<evidence type="ECO:0000256" key="6">
    <source>
        <dbReference type="ARBA" id="ARBA00022833"/>
    </source>
</evidence>
<feature type="region of interest" description="Disordered" evidence="14">
    <location>
        <begin position="530"/>
        <end position="563"/>
    </location>
</feature>
<feature type="region of interest" description="Disordered" evidence="14">
    <location>
        <begin position="985"/>
        <end position="1065"/>
    </location>
</feature>
<dbReference type="GO" id="GO:0000978">
    <property type="term" value="F:RNA polymerase II cis-regulatory region sequence-specific DNA binding"/>
    <property type="evidence" value="ECO:0007669"/>
    <property type="project" value="TreeGrafter"/>
</dbReference>
<comment type="subcellular location">
    <subcellularLocation>
        <location evidence="1">Nucleus</location>
    </subcellularLocation>
</comment>
<feature type="compositionally biased region" description="Polar residues" evidence="14">
    <location>
        <begin position="2026"/>
        <end position="2038"/>
    </location>
</feature>
<feature type="compositionally biased region" description="Basic and acidic residues" evidence="14">
    <location>
        <begin position="2144"/>
        <end position="2156"/>
    </location>
</feature>
<evidence type="ECO:0000313" key="18">
    <source>
        <dbReference type="RefSeq" id="XP_054841827.1"/>
    </source>
</evidence>
<reference evidence="18" key="1">
    <citation type="submission" date="2025-08" db="UniProtKB">
        <authorList>
            <consortium name="RefSeq"/>
        </authorList>
    </citation>
    <scope>IDENTIFICATION</scope>
    <source>
        <tissue evidence="18">Blood</tissue>
    </source>
</reference>
<evidence type="ECO:0000256" key="11">
    <source>
        <dbReference type="ARBA" id="ARBA00065386"/>
    </source>
</evidence>
<sequence>MALPYLFHQYSSIEERKKIEEAQKELNETEDPQKEISEAVARGSTDAVKGVKRKKIVTENHLTKIPKSPLRAPSRVKPKEKTEGTLSSNILPDSSELIKEEHSLATQNGKQSKQNEGTLSSEVAVKTSRSGTLEHAKLRRLPQSLDLNKWPVEDYSSTQLNLRVKKGLPSSLSTPARVDSNECINFVDCSNSSSCTNTAFDVLLKAMEPELNTLAQECPSSGMQIEKLKPNKTVSASSSLASNTPSVQSHAALLQQEFVAGSQYYPCTSQTVHVATSGKSEQAQMHSVTHSQEQVLSRAGQQNQQITACSSFPNSSVHQQNQENLKLQHIYNIAVTSSIVSSPSSTVTQVFSQNPLVAKSSSPLSIHPSSSATQLPIAPLYNSAQIASVVSHGVEQICNLLKDQKPKKLGKYVCEYCNRACAKPSVLLKHIRSHTGERPYPCETCGFSFKTKSNLYKHKKSHAHAIKLGLVLQPDSSGLFLSHESVKALSIHSDVEESGDSDDEGTADERQDDQGPLELEHTHVMKMLSNSESSFKGSSVSLSNPEYMGDSSSQDSSTQARTSLPKVIVHPVNVSPLRSDSPKVAETTSTVCMMQQGDSKVINVKPNLMGTDLVKESDMKQHQKTETSIEEQHGTVVHAQLQRQQATDCSQDQQGKCLLSPRSLGSTDSGYFSRSESADQNMSPPTPFMKGLPASEKDLSKSLPCVPRMSTTVASVVQTVCPDKNLISSGQMRPPLATKTLEERISKLISDNEAVVDDKQLDSVKPRRTSLSRRGSIDSPKSYIFKDSFQFDLKPMGRRTSSSSDIPKSPFTPTEKSKQVFLLSVPTLDCLPITRSNSMPTTSYSAVPNIIPPPHPLRGSQSFDDKIGSLYDDVFVPGPATPQLQGGHPRTLVRQTAIEDSLVTEGHSFGPARSVDESYGCNTSNEFVIARSKSFVQGSNLDKTKKSHQGRGTMFECETCRNRYRKLENFENHKKFYCSELHGPKTKAATRDSEHKTVSNSTQPQILHYRVATSTGVWEQTSQIRKRRKMKSVGDDDDEPQTNDSSSMTKNVESESQNKPGNTVSVSKHAATVLGSHSISLQKLAQNELEACGVEQAMETKTSLHGEKQMVAAVPEKNELKRQGAGISVIQHTNSLSRPSSFEKSDSFERVPPVSFPDANKLVKLHSLNTIIVQEEKHSLLHASHSHQISDVSRVQLHERPVAPNERSAPLPSLRLVRQHNIQVPEILVTEEPDRDQESQCSDLEKTEKFNWPQRSESLSKLPTEKLPPKKKRIRLAEIEHSSAESSFDSTLSRSLSRESSLSHASSFSASFDKDDLSKNGSASKAEPLNKSLEFLSIPHSSNSLSVPHYREMRRAASEQINCTQPSMEVLDYRSKSFDCGSMSPPPKPASLTEIPTSKFSTCSGVVGHVPLLERRRGPLVRQISLNIAPEKNQPEIMSSTSFQTTPAAEISTASFPRSQCSGKSEEFPSTSKHPQLYAKSLCEPLSIKSSLSCTLPSSEQALGSGLQHHVLQPSASQYSQTSLKGPGHGTEKRVSMVTGQHNVQEDCFAPKYQLQVKAVRIGQQYPVGLPGTTGKEQTGVPLEVQVKQNDKMANPYGPSPLQHVVPDHSSGRMYQVAPFVVPVRIHSNIPSYGLSTVAPLPHILVTQDQASQSLCKTNPALVPTLKDQLPKSHADPLRCLPSSQPGPVFENLLYETGIKNSSASGSLHIIQKVPVGGLFPQQEATASSKRMLSPANSLDIAMEKHQKRVKDESGAASSTGALSLHPLSVKAGETNKQKKPVLVRQICTTEPLESFSLDQDVLPHNKSSAVNNLSDVPLLPALPEGGQSGLSSFTKESSEHKNLPASETVGFTVRKPLEPALLTTQASFLKSLDDSQERKSPGVVNESRPTIQHQAKSGANLSVVNASDIQRLSFPSLKTTTNFTWCYLLKRKPVHLIQNDQKISVYSSWSVSSNNPNPLGLPTKVALSLLNSKQKAGKPSYAQAISTNFRSDILVYSSKWKNNLLKRALVKQKAARELSNKENSETSTDQDNENSLAKSEPRRVKIFDGGYKSNEEYVYVRGRGRGKYICEECGIRCKKPSMLKKHIRTHTDVRPYHCNYCNFSFKTKGNLTKHMKSKAHSKKCMDLGVSVGLIDDQDVEECGDKQRSGYDRSGFDAEDSDVPDDDENDNEEEDEDSQAESVLSATPSVSASPQHHPSRNISQEASSADEEIRITDCFASVHTDSMDGLPKALLTKMTVLSSVPSESSRSGLPGAAVPHEASDGHTQAREPSAEAAESSEAVPRSPSHHMYVDYPDTEEALGTSAGATVVTTAVSKSTTCTRLPSPPVDRSTQTTMVAPSVASPYPELQEQKHQEPQQQTTNSAPPQAHLYSHLPLHSQQQAKTPYGMIPVGGIHVVPAGLATYSTFLPIQAGPVQLTIPAVSVIHRTASALGDSACAVSGTANRLGVAEVNSVVPCIPIGQINVPGLQNLSAPTLQSLPSLSMETVNILGLTNTNIAPQIHPSGLTLNAVGLQVLTANPSSQSTPSPQTHIPGLQILNIALPTLIPSVSPVAADGQGVPETPASSNKACETQQERGPVSFVTDDPGQITSALSPQVALADQRYRVETLSEPASLSDYQRRNSLDKQDPEKPDSESHTKPKCNISSVRIEQASVSEPPMKVNSDVVSGSPGHQTVSPDRRALRRKGLPERQNTVEFSDSSSDDEGRLVIAT</sequence>
<dbReference type="PANTHER" id="PTHR45944:SF3">
    <property type="entry name" value="ZINC FINGER PROTEIN 40"/>
    <property type="match status" value="1"/>
</dbReference>
<dbReference type="GO" id="GO:0008270">
    <property type="term" value="F:zinc ion binding"/>
    <property type="evidence" value="ECO:0007669"/>
    <property type="project" value="UniProtKB-KW"/>
</dbReference>
<feature type="compositionally biased region" description="Polar residues" evidence="14">
    <location>
        <begin position="2665"/>
        <end position="2677"/>
    </location>
</feature>
<evidence type="ECO:0000313" key="17">
    <source>
        <dbReference type="Proteomes" id="UP001190640"/>
    </source>
</evidence>
<evidence type="ECO:0000256" key="1">
    <source>
        <dbReference type="ARBA" id="ARBA00004123"/>
    </source>
</evidence>
<organism evidence="17 18">
    <name type="scientific">Eublepharis macularius</name>
    <name type="common">Leopard gecko</name>
    <name type="synonym">Cyrtodactylus macularius</name>
    <dbReference type="NCBI Taxonomy" id="481883"/>
    <lineage>
        <taxon>Eukaryota</taxon>
        <taxon>Metazoa</taxon>
        <taxon>Chordata</taxon>
        <taxon>Craniata</taxon>
        <taxon>Vertebrata</taxon>
        <taxon>Euteleostomi</taxon>
        <taxon>Lepidosauria</taxon>
        <taxon>Squamata</taxon>
        <taxon>Bifurcata</taxon>
        <taxon>Gekkota</taxon>
        <taxon>Eublepharidae</taxon>
        <taxon>Eublepharinae</taxon>
        <taxon>Eublepharis</taxon>
    </lineage>
</organism>
<evidence type="ECO:0000256" key="8">
    <source>
        <dbReference type="ARBA" id="ARBA00023125"/>
    </source>
</evidence>
<evidence type="ECO:0000256" key="4">
    <source>
        <dbReference type="ARBA" id="ARBA00022737"/>
    </source>
</evidence>
<feature type="compositionally biased region" description="Polar residues" evidence="14">
    <location>
        <begin position="2564"/>
        <end position="2573"/>
    </location>
</feature>
<feature type="domain" description="C2H2-type" evidence="15">
    <location>
        <begin position="440"/>
        <end position="463"/>
    </location>
</feature>
<protein>
    <recommendedName>
        <fullName evidence="12">Zinc finger protein 40</fullName>
    </recommendedName>
</protein>
<comment type="subunit">
    <text evidence="11">Interacts with UTP4.</text>
</comment>
<evidence type="ECO:0000256" key="7">
    <source>
        <dbReference type="ARBA" id="ARBA00023015"/>
    </source>
</evidence>
<keyword evidence="6" id="KW-0862">Zinc</keyword>
<dbReference type="GO" id="GO:0045892">
    <property type="term" value="P:negative regulation of DNA-templated transcription"/>
    <property type="evidence" value="ECO:0007669"/>
    <property type="project" value="UniProtKB-ARBA"/>
</dbReference>
<feature type="region of interest" description="Disordered" evidence="14">
    <location>
        <begin position="2144"/>
        <end position="2210"/>
    </location>
</feature>
<proteinExistence type="predicted"/>
<feature type="compositionally biased region" description="Basic and acidic residues" evidence="14">
    <location>
        <begin position="2016"/>
        <end position="2025"/>
    </location>
</feature>
<evidence type="ECO:0000256" key="13">
    <source>
        <dbReference type="PROSITE-ProRule" id="PRU00042"/>
    </source>
</evidence>
<dbReference type="SUPFAM" id="SSF57667">
    <property type="entry name" value="beta-beta-alpha zinc fingers"/>
    <property type="match status" value="3"/>
</dbReference>
<feature type="region of interest" description="Disordered" evidence="14">
    <location>
        <begin position="22"/>
        <end position="131"/>
    </location>
</feature>
<feature type="region of interest" description="Disordered" evidence="14">
    <location>
        <begin position="2245"/>
        <end position="2293"/>
    </location>
</feature>
<feature type="compositionally biased region" description="Polar residues" evidence="14">
    <location>
        <begin position="1012"/>
        <end position="1023"/>
    </location>
</feature>
<keyword evidence="10" id="KW-0539">Nucleus</keyword>
<dbReference type="PROSITE" id="PS50157">
    <property type="entry name" value="ZINC_FINGER_C2H2_2"/>
    <property type="match status" value="4"/>
</dbReference>
<dbReference type="Pfam" id="PF00096">
    <property type="entry name" value="zf-C2H2"/>
    <property type="match status" value="4"/>
</dbReference>
<keyword evidence="9" id="KW-0804">Transcription</keyword>
<gene>
    <name evidence="18" type="primary">HIVEP1</name>
</gene>
<keyword evidence="8" id="KW-0238">DNA-binding</keyword>
<feature type="domain" description="C2H2-type" evidence="15">
    <location>
        <begin position="2097"/>
        <end position="2126"/>
    </location>
</feature>
<keyword evidence="4" id="KW-0677">Repeat</keyword>
<feature type="compositionally biased region" description="Polar residues" evidence="14">
    <location>
        <begin position="104"/>
        <end position="131"/>
    </location>
</feature>
<dbReference type="SMART" id="SM00355">
    <property type="entry name" value="ZnF_C2H2"/>
    <property type="match status" value="5"/>
</dbReference>
<feature type="compositionally biased region" description="Polar residues" evidence="14">
    <location>
        <begin position="2644"/>
        <end position="2655"/>
    </location>
</feature>
<dbReference type="PANTHER" id="PTHR45944">
    <property type="entry name" value="SCHNURRI, ISOFORM F"/>
    <property type="match status" value="1"/>
</dbReference>
<evidence type="ECO:0000256" key="14">
    <source>
        <dbReference type="SAM" id="MobiDB-lite"/>
    </source>
</evidence>
<feature type="compositionally biased region" description="Basic and acidic residues" evidence="14">
    <location>
        <begin position="2619"/>
        <end position="2639"/>
    </location>
</feature>
<dbReference type="InterPro" id="IPR036236">
    <property type="entry name" value="Znf_C2H2_sf"/>
</dbReference>
<feature type="region of interest" description="Disordered" evidence="14">
    <location>
        <begin position="2554"/>
        <end position="2596"/>
    </location>
</feature>
<evidence type="ECO:0000256" key="3">
    <source>
        <dbReference type="ARBA" id="ARBA00022723"/>
    </source>
</evidence>
<evidence type="ECO:0000256" key="2">
    <source>
        <dbReference type="ARBA" id="ARBA00022553"/>
    </source>
</evidence>
<evidence type="ECO:0000256" key="5">
    <source>
        <dbReference type="ARBA" id="ARBA00022771"/>
    </source>
</evidence>
<dbReference type="PROSITE" id="PS00028">
    <property type="entry name" value="ZINC_FINGER_C2H2_1"/>
    <property type="match status" value="3"/>
</dbReference>
<feature type="region of interest" description="Disordered" evidence="14">
    <location>
        <begin position="491"/>
        <end position="514"/>
    </location>
</feature>
<feature type="compositionally biased region" description="Basic and acidic residues" evidence="14">
    <location>
        <begin position="22"/>
        <end position="37"/>
    </location>
</feature>
<dbReference type="SMART" id="SM00451">
    <property type="entry name" value="ZnF_U1"/>
    <property type="match status" value="2"/>
</dbReference>
<dbReference type="InterPro" id="IPR003604">
    <property type="entry name" value="Matrin/U1-like-C_Znf_C2H2"/>
</dbReference>
<feature type="compositionally biased region" description="Acidic residues" evidence="14">
    <location>
        <begin position="2157"/>
        <end position="2179"/>
    </location>
</feature>
<feature type="compositionally biased region" description="Acidic residues" evidence="14">
    <location>
        <begin position="496"/>
        <end position="506"/>
    </location>
</feature>
<dbReference type="FunFam" id="3.30.160.60:FF:001151">
    <property type="entry name" value="zinc finger homeobox protein 3"/>
    <property type="match status" value="1"/>
</dbReference>
<name>A0AA97JR86_EUBMA</name>
<feature type="compositionally biased region" description="Polar residues" evidence="14">
    <location>
        <begin position="2184"/>
        <end position="2207"/>
    </location>
</feature>
<keyword evidence="3" id="KW-0479">Metal-binding</keyword>
<evidence type="ECO:0000259" key="15">
    <source>
        <dbReference type="PROSITE" id="PS50157"/>
    </source>
</evidence>
<accession>A0AA97JR86</accession>
<dbReference type="GO" id="GO:0005634">
    <property type="term" value="C:nucleus"/>
    <property type="evidence" value="ECO:0007669"/>
    <property type="project" value="UniProtKB-SubCell"/>
</dbReference>
<feature type="region of interest" description="Disordered" evidence="14">
    <location>
        <begin position="1227"/>
        <end position="1271"/>
    </location>
</feature>
<feature type="region of interest" description="Disordered" evidence="14">
    <location>
        <begin position="2315"/>
        <end position="2370"/>
    </location>
</feature>
<dbReference type="Proteomes" id="UP001190640">
    <property type="component" value="Chromosome 7"/>
</dbReference>
<dbReference type="FunFam" id="3.30.160.60:FF:000033">
    <property type="entry name" value="Immunodeficiency virus type I enhancer binding protein 1"/>
    <property type="match status" value="1"/>
</dbReference>
<dbReference type="InterPro" id="IPR051969">
    <property type="entry name" value="Zinc-finger_DNA-bd_regulators"/>
</dbReference>
<keyword evidence="7" id="KW-0805">Transcription regulation</keyword>
<dbReference type="InterPro" id="IPR013087">
    <property type="entry name" value="Znf_C2H2_type"/>
</dbReference>
<feature type="compositionally biased region" description="Low complexity" evidence="14">
    <location>
        <begin position="2274"/>
        <end position="2286"/>
    </location>
</feature>
<feature type="region of interest" description="Disordered" evidence="14">
    <location>
        <begin position="2611"/>
        <end position="2712"/>
    </location>
</feature>
<feature type="domain" description="C2H2-type" evidence="15">
    <location>
        <begin position="2069"/>
        <end position="2096"/>
    </location>
</feature>
<feature type="compositionally biased region" description="Polar residues" evidence="14">
    <location>
        <begin position="1042"/>
        <end position="1065"/>
    </location>
</feature>
<feature type="compositionally biased region" description="Polar residues" evidence="14">
    <location>
        <begin position="530"/>
        <end position="562"/>
    </location>
</feature>
<feature type="domain" description="C2H2-type" evidence="15">
    <location>
        <begin position="412"/>
        <end position="439"/>
    </location>
</feature>
<dbReference type="KEGG" id="emc:129333913"/>
<keyword evidence="5 13" id="KW-0863">Zinc-finger</keyword>
<feature type="region of interest" description="Disordered" evidence="14">
    <location>
        <begin position="2016"/>
        <end position="2040"/>
    </location>
</feature>
<keyword evidence="17" id="KW-1185">Reference proteome</keyword>
<dbReference type="PROSITE" id="PS51811">
    <property type="entry name" value="ZF_CCHC_HIVEP"/>
    <property type="match status" value="1"/>
</dbReference>
<feature type="compositionally biased region" description="Polar residues" evidence="14">
    <location>
        <begin position="2691"/>
        <end position="2700"/>
    </location>
</feature>
<dbReference type="GO" id="GO:0000981">
    <property type="term" value="F:DNA-binding transcription factor activity, RNA polymerase II-specific"/>
    <property type="evidence" value="ECO:0007669"/>
    <property type="project" value="TreeGrafter"/>
</dbReference>
<dbReference type="GeneID" id="129333913"/>
<dbReference type="CTD" id="3096"/>
<dbReference type="Gene3D" id="3.30.160.60">
    <property type="entry name" value="Classic Zinc Finger"/>
    <property type="match status" value="4"/>
</dbReference>
<evidence type="ECO:0000256" key="12">
    <source>
        <dbReference type="ARBA" id="ARBA00068197"/>
    </source>
</evidence>
<dbReference type="FunFam" id="3.30.160.60:FF:000594">
    <property type="entry name" value="Transcription factor HIVEP2"/>
    <property type="match status" value="1"/>
</dbReference>
<feature type="compositionally biased region" description="Basic and acidic residues" evidence="14">
    <location>
        <begin position="2261"/>
        <end position="2273"/>
    </location>
</feature>
<dbReference type="RefSeq" id="XP_054841827.1">
    <property type="nucleotide sequence ID" value="XM_054985852.1"/>
</dbReference>
<feature type="region of interest" description="Disordered" evidence="14">
    <location>
        <begin position="1828"/>
        <end position="1848"/>
    </location>
</feature>
<evidence type="ECO:0000259" key="16">
    <source>
        <dbReference type="PROSITE" id="PS51811"/>
    </source>
</evidence>
<evidence type="ECO:0000256" key="9">
    <source>
        <dbReference type="ARBA" id="ARBA00023163"/>
    </source>
</evidence>
<feature type="domain" description="CCHC HIVEP-type" evidence="16">
    <location>
        <begin position="952"/>
        <end position="982"/>
    </location>
</feature>
<keyword evidence="2" id="KW-0597">Phosphoprotein</keyword>